<accession>A0ABW5QX62</accession>
<evidence type="ECO:0000313" key="4">
    <source>
        <dbReference type="EMBL" id="MFD2660922.1"/>
    </source>
</evidence>
<dbReference type="Proteomes" id="UP001597493">
    <property type="component" value="Unassembled WGS sequence"/>
</dbReference>
<protein>
    <submittedName>
        <fullName evidence="4">DUF342 domain-containing protein</fullName>
    </submittedName>
</protein>
<evidence type="ECO:0000313" key="5">
    <source>
        <dbReference type="Proteomes" id="UP001597493"/>
    </source>
</evidence>
<keyword evidence="1" id="KW-0175">Coiled coil</keyword>
<dbReference type="Pfam" id="PF20250">
    <property type="entry name" value="FapA_N"/>
    <property type="match status" value="1"/>
</dbReference>
<dbReference type="PANTHER" id="PTHR38032">
    <property type="entry name" value="POLYMERASE-RELATED"/>
    <property type="match status" value="1"/>
</dbReference>
<dbReference type="PANTHER" id="PTHR38032:SF1">
    <property type="entry name" value="RNA-BINDING PROTEIN KHPB N-TERMINAL DOMAIN-CONTAINING PROTEIN"/>
    <property type="match status" value="1"/>
</dbReference>
<dbReference type="EMBL" id="JBHUMY010000012">
    <property type="protein sequence ID" value="MFD2660922.1"/>
    <property type="molecule type" value="Genomic_DNA"/>
</dbReference>
<dbReference type="RefSeq" id="WP_379273077.1">
    <property type="nucleotide sequence ID" value="NZ_JBHUGT010000014.1"/>
</dbReference>
<feature type="domain" description="Flagellar Assembly Protein A N-terminal region" evidence="3">
    <location>
        <begin position="11"/>
        <end position="182"/>
    </location>
</feature>
<dbReference type="Pfam" id="PF03961">
    <property type="entry name" value="FapA"/>
    <property type="match status" value="1"/>
</dbReference>
<reference evidence="5" key="1">
    <citation type="journal article" date="2019" name="Int. J. Syst. Evol. Microbiol.">
        <title>The Global Catalogue of Microorganisms (GCM) 10K type strain sequencing project: providing services to taxonomists for standard genome sequencing and annotation.</title>
        <authorList>
            <consortium name="The Broad Institute Genomics Platform"/>
            <consortium name="The Broad Institute Genome Sequencing Center for Infectious Disease"/>
            <person name="Wu L."/>
            <person name="Ma J."/>
        </authorList>
    </citation>
    <scope>NUCLEOTIDE SEQUENCE [LARGE SCALE GENOMIC DNA]</scope>
    <source>
        <strain evidence="5">TISTR 1827</strain>
    </source>
</reference>
<feature type="coiled-coil region" evidence="1">
    <location>
        <begin position="395"/>
        <end position="422"/>
    </location>
</feature>
<evidence type="ECO:0000256" key="1">
    <source>
        <dbReference type="SAM" id="Coils"/>
    </source>
</evidence>
<gene>
    <name evidence="4" type="ORF">ACFSW5_11750</name>
</gene>
<dbReference type="InterPro" id="IPR046865">
    <property type="entry name" value="FapA_b_solenoid"/>
</dbReference>
<dbReference type="InterPro" id="IPR046866">
    <property type="entry name" value="FapA_N"/>
</dbReference>
<keyword evidence="5" id="KW-1185">Reference proteome</keyword>
<evidence type="ECO:0000256" key="2">
    <source>
        <dbReference type="SAM" id="MobiDB-lite"/>
    </source>
</evidence>
<name>A0ABW5QX62_9BACL</name>
<sequence>MDDQLLESHLRIQTSPDKLSAFLLFNYITDEFACTPEQLERFIRSKGIVHGLQSQAIHNICRDPVVYSKEQTLIAVGDDAKPGADGQIRFLYDMEQKERRPAETQDGKVDFKEISQLRNVKSGQLIAERVDPKLGPPGKTVTGELIPPKPGKPARFKPGKNVVVNPEQTGIYSTIDGLVTLTDKDKINVFPVYEVNGDVDYRVGNIDFVGTVVIRGNVLSGFKVKAAGDIRVVGGVEGAEIESEGSIEITSGIMAGNKGYVKAGRNIRSSFIQDANVIAGEEVEVSQSIMHSNVRAGKRINCTGAKGLIVGGTIQAGESVTARTIGNTMSTATVVEVGVLPELRGELIEQRMLVKQLKESMDKTDKALVILDQLAAADKLTPEKMNMRMQLLATKRQASTRIDSAMERILEIEQELENTDKAKVSVLNVIYGGTKVVIGRYTKFIKDPLKRILLQYADGEVAASPYVG</sequence>
<proteinExistence type="predicted"/>
<organism evidence="4 5">
    <name type="scientific">Paenibacillus thailandensis</name>
    <dbReference type="NCBI Taxonomy" id="393250"/>
    <lineage>
        <taxon>Bacteria</taxon>
        <taxon>Bacillati</taxon>
        <taxon>Bacillota</taxon>
        <taxon>Bacilli</taxon>
        <taxon>Bacillales</taxon>
        <taxon>Paenibacillaceae</taxon>
        <taxon>Paenibacillus</taxon>
    </lineage>
</organism>
<evidence type="ECO:0000259" key="3">
    <source>
        <dbReference type="Pfam" id="PF20250"/>
    </source>
</evidence>
<comment type="caution">
    <text evidence="4">The sequence shown here is derived from an EMBL/GenBank/DDBJ whole genome shotgun (WGS) entry which is preliminary data.</text>
</comment>
<feature type="region of interest" description="Disordered" evidence="2">
    <location>
        <begin position="131"/>
        <end position="157"/>
    </location>
</feature>
<dbReference type="InterPro" id="IPR005646">
    <property type="entry name" value="FapA"/>
</dbReference>